<dbReference type="AlphaFoldDB" id="A0A6H2DLD6"/>
<evidence type="ECO:0000313" key="1">
    <source>
        <dbReference type="EMBL" id="QJB68765.1"/>
    </source>
</evidence>
<dbReference type="RefSeq" id="WP_168818607.1">
    <property type="nucleotide sequence ID" value="NZ_CP051217.1"/>
</dbReference>
<name>A0A6H2DLD6_9SPHN</name>
<sequence>MGEIYKAGTKLSSSVCQTQIMALRVPAEELDITCGGAPMVKEDGEKGDLNGDLAGGMLVGKRYVDEGETMEFLCTRGGDGTVQVNGVSLVVKQAKKLPSSD</sequence>
<reference evidence="1 2" key="1">
    <citation type="submission" date="2020-04" db="EMBL/GenBank/DDBJ databases">
        <title>Genome sequence for Sphingorhabdus sp. strain M1.</title>
        <authorList>
            <person name="Park S.-J."/>
        </authorList>
    </citation>
    <scope>NUCLEOTIDE SEQUENCE [LARGE SCALE GENOMIC DNA]</scope>
    <source>
        <strain evidence="1 2">JK6</strain>
    </source>
</reference>
<organism evidence="1 2">
    <name type="scientific">Parasphingorhabdus halotolerans</name>
    <dbReference type="NCBI Taxonomy" id="2725558"/>
    <lineage>
        <taxon>Bacteria</taxon>
        <taxon>Pseudomonadati</taxon>
        <taxon>Pseudomonadota</taxon>
        <taxon>Alphaproteobacteria</taxon>
        <taxon>Sphingomonadales</taxon>
        <taxon>Sphingomonadaceae</taxon>
        <taxon>Parasphingorhabdus</taxon>
    </lineage>
</organism>
<protein>
    <submittedName>
        <fullName evidence="1">Uncharacterized protein</fullName>
    </submittedName>
</protein>
<accession>A0A6H2DLD6</accession>
<proteinExistence type="predicted"/>
<dbReference type="Proteomes" id="UP000501600">
    <property type="component" value="Chromosome"/>
</dbReference>
<dbReference type="EMBL" id="CP051217">
    <property type="protein sequence ID" value="QJB68765.1"/>
    <property type="molecule type" value="Genomic_DNA"/>
</dbReference>
<keyword evidence="2" id="KW-1185">Reference proteome</keyword>
<dbReference type="KEGG" id="phao:HF685_05295"/>
<evidence type="ECO:0000313" key="2">
    <source>
        <dbReference type="Proteomes" id="UP000501600"/>
    </source>
</evidence>
<gene>
    <name evidence="1" type="ORF">HF685_05295</name>
</gene>